<protein>
    <submittedName>
        <fullName evidence="1">Putative oxoacyl-(Acyl carrier protein) reductase</fullName>
    </submittedName>
</protein>
<evidence type="ECO:0000313" key="1">
    <source>
        <dbReference type="EMBL" id="EPN56759.1"/>
    </source>
</evidence>
<dbReference type="PATRIC" id="fig|1194404.4.peg.2703"/>
<sequence>MFDYSAHPELLKGRVILVTGAARGI</sequence>
<reference evidence="1 2" key="1">
    <citation type="journal article" date="2013" name="PLoS Pathog.">
        <title>Genomic analysis of the Kiwifruit pathogen Pseudomonas syringae pv. actinidiae provides insight into the origins of an emergent plant disease.</title>
        <authorList>
            <person name="McCann H.C."/>
            <person name="Rikkerink E.H."/>
            <person name="Bertels F."/>
            <person name="Fiers M."/>
            <person name="Lu A."/>
            <person name="Rees-George J."/>
            <person name="Andersen M.T."/>
            <person name="Gleave A.P."/>
            <person name="Haubold B."/>
            <person name="Wohlers M.W."/>
            <person name="Guttman D.S."/>
            <person name="Wang P.W."/>
            <person name="Straub C."/>
            <person name="Vanneste J.L."/>
            <person name="Rainey P.B."/>
            <person name="Templeton M.D."/>
        </authorList>
    </citation>
    <scope>NUCLEOTIDE SEQUENCE [LARGE SCALE GENOMIC DNA]</scope>
    <source>
        <strain evidence="1 2">ICMP 18807</strain>
    </source>
</reference>
<gene>
    <name evidence="1" type="ORF">A244_13058</name>
</gene>
<dbReference type="EMBL" id="AOKG01000874">
    <property type="protein sequence ID" value="EPN56759.1"/>
    <property type="molecule type" value="Genomic_DNA"/>
</dbReference>
<comment type="caution">
    <text evidence="1">The sequence shown here is derived from an EMBL/GenBank/DDBJ whole genome shotgun (WGS) entry which is preliminary data.</text>
</comment>
<evidence type="ECO:0000313" key="2">
    <source>
        <dbReference type="Proteomes" id="UP000015729"/>
    </source>
</evidence>
<dbReference type="Proteomes" id="UP000015729">
    <property type="component" value="Unassembled WGS sequence"/>
</dbReference>
<proteinExistence type="predicted"/>
<name>S6UL74_PSESF</name>
<feature type="non-terminal residue" evidence="1">
    <location>
        <position position="25"/>
    </location>
</feature>
<dbReference type="AlphaFoldDB" id="S6UL74"/>
<accession>S6UL74</accession>
<organism evidence="1 2">
    <name type="scientific">Pseudomonas syringae pv. actinidiae ICMP 18807</name>
    <dbReference type="NCBI Taxonomy" id="1194404"/>
    <lineage>
        <taxon>Bacteria</taxon>
        <taxon>Pseudomonadati</taxon>
        <taxon>Pseudomonadota</taxon>
        <taxon>Gammaproteobacteria</taxon>
        <taxon>Pseudomonadales</taxon>
        <taxon>Pseudomonadaceae</taxon>
        <taxon>Pseudomonas</taxon>
        <taxon>Pseudomonas syringae</taxon>
    </lineage>
</organism>